<accession>A0AC61PL54</accession>
<gene>
    <name evidence="1" type="ORF">SAMN06297397_1578</name>
</gene>
<organism evidence="1 2">
    <name type="scientific">Aristaeella lactis</name>
    <dbReference type="NCBI Taxonomy" id="3046383"/>
    <lineage>
        <taxon>Bacteria</taxon>
        <taxon>Bacillati</taxon>
        <taxon>Bacillota</taxon>
        <taxon>Clostridia</taxon>
        <taxon>Eubacteriales</taxon>
        <taxon>Aristaeellaceae</taxon>
        <taxon>Aristaeella</taxon>
    </lineage>
</organism>
<name>A0AC61PL54_9FIRM</name>
<dbReference type="Proteomes" id="UP000192328">
    <property type="component" value="Unassembled WGS sequence"/>
</dbReference>
<sequence length="600" mass="70330">MIKHLDQMKVSQIFSINGNSVYSIPKYQREYTWGYSEWSTLFNDVMENEEGYFLGSFICVNTSSLGTNNLEIIDGQQRFTTLMLLFTALYTKLKQYEDKMDEDEKHDLINLRYELTNRDKKEFRQRLILQKQNSNDEDFSYVLSSNGIISETKTEPYWFGNRRIARAFRYFAKLINDKIEEDKNTRPIDDLFSIKDKFEKAVLVGIEVDSAKSAYMLFESLNNRGVPLSAIDLMKNTLIRFAGDEADSCYNQWKSILTNIGPDDYSVQERFFRQYYNAFRSELNNPFKTPEDKREYPLANLATRTTLLDIYEALIKRDHQKILMDLHEKSYYYAILVNNSDKEFVYTPALRNLARIGGAPSYILLLYLLSNQKALDLQDEQINRIVKTLITFFVRRNVTDVPPTRKLILLFIDIVGKIHDYTGNGIADSILEQLKAVSAPDTQFEEKLRGPIYEELTDATRFILCSIEEKYSTKEIHTDLWIRNNKQYVWTIEHIFPEGENIPDPWVTMIAGEGKRDLANEYRQKYVHTLGNLTITGYNSNLSNMSFEEKRDRKKDGKDIGYRNGLYLNQDVVSEDNWTIDRITARTDKLVKMLLEMYSW</sequence>
<evidence type="ECO:0000313" key="1">
    <source>
        <dbReference type="EMBL" id="SMC58745.1"/>
    </source>
</evidence>
<dbReference type="EMBL" id="FWXZ01000002">
    <property type="protein sequence ID" value="SMC58745.1"/>
    <property type="molecule type" value="Genomic_DNA"/>
</dbReference>
<comment type="caution">
    <text evidence="1">The sequence shown here is derived from an EMBL/GenBank/DDBJ whole genome shotgun (WGS) entry which is preliminary data.</text>
</comment>
<proteinExistence type="predicted"/>
<keyword evidence="2" id="KW-1185">Reference proteome</keyword>
<evidence type="ECO:0000313" key="2">
    <source>
        <dbReference type="Proteomes" id="UP000192328"/>
    </source>
</evidence>
<reference evidence="1" key="1">
    <citation type="submission" date="2017-04" db="EMBL/GenBank/DDBJ databases">
        <authorList>
            <person name="Varghese N."/>
            <person name="Submissions S."/>
        </authorList>
    </citation>
    <scope>NUCLEOTIDE SEQUENCE</scope>
    <source>
        <strain evidence="1">WTE2008</strain>
    </source>
</reference>
<protein>
    <submittedName>
        <fullName evidence="1">Uncharacterized conserved protein, contains ParB-like and HNH nuclease domains</fullName>
    </submittedName>
</protein>